<accession>K9G0J1</accession>
<evidence type="ECO:0000256" key="1">
    <source>
        <dbReference type="SAM" id="MobiDB-lite"/>
    </source>
</evidence>
<name>K9G0J1_PEND1</name>
<reference evidence="3" key="1">
    <citation type="journal article" date="2012" name="BMC Genomics">
        <title>Genome sequence of the necrotrophic fungus Penicillium digitatum, the main postharvest pathogen of citrus.</title>
        <authorList>
            <person name="Marcet-Houben M."/>
            <person name="Ballester A.-R."/>
            <person name="de la Fuente B."/>
            <person name="Harries E."/>
            <person name="Marcos J.F."/>
            <person name="Gonzalez-Candelas L."/>
            <person name="Gabaldon T."/>
        </authorList>
    </citation>
    <scope>NUCLEOTIDE SEQUENCE [LARGE SCALE GENOMIC DNA]</scope>
    <source>
        <strain evidence="3">Pd1 / CECT 20795</strain>
    </source>
</reference>
<gene>
    <name evidence="2" type="ORF">PDIP_76320</name>
</gene>
<dbReference type="KEGG" id="pdp:PDIP_76320"/>
<comment type="caution">
    <text evidence="2">The sequence shown here is derived from an EMBL/GenBank/DDBJ whole genome shotgun (WGS) entry which is preliminary data.</text>
</comment>
<dbReference type="VEuPathDB" id="FungiDB:PDIP_76320"/>
<dbReference type="OrthoDB" id="10368792at2759"/>
<dbReference type="Proteomes" id="UP000009886">
    <property type="component" value="Unassembled WGS sequence"/>
</dbReference>
<dbReference type="AlphaFoldDB" id="K9G0J1"/>
<dbReference type="EMBL" id="AKCU01000470">
    <property type="protein sequence ID" value="EKV06811.1"/>
    <property type="molecule type" value="Genomic_DNA"/>
</dbReference>
<dbReference type="HOGENOM" id="CLU_2622765_0_0_1"/>
<feature type="compositionally biased region" description="Basic and acidic residues" evidence="1">
    <location>
        <begin position="1"/>
        <end position="11"/>
    </location>
</feature>
<feature type="compositionally biased region" description="Polar residues" evidence="1">
    <location>
        <begin position="12"/>
        <end position="25"/>
    </location>
</feature>
<feature type="region of interest" description="Disordered" evidence="1">
    <location>
        <begin position="1"/>
        <end position="26"/>
    </location>
</feature>
<sequence length="78" mass="9097">MGNRPLEETSQHLDTQVPGTDNQPRPNLRCETLVYLTKNKEIRMYPRDVYLNTGLNPFARTESKAKIPEYRKIIPMHA</sequence>
<protein>
    <submittedName>
        <fullName evidence="2">Uncharacterized protein</fullName>
    </submittedName>
</protein>
<evidence type="ECO:0000313" key="2">
    <source>
        <dbReference type="EMBL" id="EKV06811.1"/>
    </source>
</evidence>
<evidence type="ECO:0000313" key="3">
    <source>
        <dbReference type="Proteomes" id="UP000009886"/>
    </source>
</evidence>
<organism evidence="2 3">
    <name type="scientific">Penicillium digitatum (strain Pd1 / CECT 20795)</name>
    <name type="common">Green mold</name>
    <dbReference type="NCBI Taxonomy" id="1170230"/>
    <lineage>
        <taxon>Eukaryota</taxon>
        <taxon>Fungi</taxon>
        <taxon>Dikarya</taxon>
        <taxon>Ascomycota</taxon>
        <taxon>Pezizomycotina</taxon>
        <taxon>Eurotiomycetes</taxon>
        <taxon>Eurotiomycetidae</taxon>
        <taxon>Eurotiales</taxon>
        <taxon>Aspergillaceae</taxon>
        <taxon>Penicillium</taxon>
    </lineage>
</organism>
<proteinExistence type="predicted"/>